<dbReference type="GO" id="GO:0016987">
    <property type="term" value="F:sigma factor activity"/>
    <property type="evidence" value="ECO:0007669"/>
    <property type="project" value="UniProtKB-KW"/>
</dbReference>
<dbReference type="Pfam" id="PF04542">
    <property type="entry name" value="Sigma70_r2"/>
    <property type="match status" value="1"/>
</dbReference>
<dbReference type="GO" id="GO:0003677">
    <property type="term" value="F:DNA binding"/>
    <property type="evidence" value="ECO:0007669"/>
    <property type="project" value="UniProtKB-KW"/>
</dbReference>
<dbReference type="KEGG" id="jeh:EJN90_04655"/>
<keyword evidence="4" id="KW-0238">DNA-binding</keyword>
<dbReference type="SUPFAM" id="SSF88659">
    <property type="entry name" value="Sigma3 and sigma4 domains of RNA polymerase sigma factors"/>
    <property type="match status" value="1"/>
</dbReference>
<dbReference type="Gene3D" id="1.10.10.10">
    <property type="entry name" value="Winged helix-like DNA-binding domain superfamily/Winged helix DNA-binding domain"/>
    <property type="match status" value="1"/>
</dbReference>
<dbReference type="NCBIfam" id="TIGR02937">
    <property type="entry name" value="sigma70-ECF"/>
    <property type="match status" value="1"/>
</dbReference>
<dbReference type="GO" id="GO:0006352">
    <property type="term" value="P:DNA-templated transcription initiation"/>
    <property type="evidence" value="ECO:0007669"/>
    <property type="project" value="InterPro"/>
</dbReference>
<evidence type="ECO:0000256" key="4">
    <source>
        <dbReference type="ARBA" id="ARBA00023125"/>
    </source>
</evidence>
<dbReference type="PANTHER" id="PTHR43133:SF8">
    <property type="entry name" value="RNA POLYMERASE SIGMA FACTOR HI_1459-RELATED"/>
    <property type="match status" value="1"/>
</dbReference>
<name>A0A3S9H9I7_9LACT</name>
<dbReference type="Proteomes" id="UP000273326">
    <property type="component" value="Chromosome"/>
</dbReference>
<evidence type="ECO:0000259" key="6">
    <source>
        <dbReference type="Pfam" id="PF04542"/>
    </source>
</evidence>
<evidence type="ECO:0000256" key="2">
    <source>
        <dbReference type="ARBA" id="ARBA00023015"/>
    </source>
</evidence>
<dbReference type="Gene3D" id="1.10.1740.10">
    <property type="match status" value="1"/>
</dbReference>
<feature type="domain" description="RNA polymerase sigma-70 region 2" evidence="6">
    <location>
        <begin position="27"/>
        <end position="95"/>
    </location>
</feature>
<dbReference type="SUPFAM" id="SSF88946">
    <property type="entry name" value="Sigma2 domain of RNA polymerase sigma factors"/>
    <property type="match status" value="1"/>
</dbReference>
<keyword evidence="2" id="KW-0805">Transcription regulation</keyword>
<dbReference type="InterPro" id="IPR036388">
    <property type="entry name" value="WH-like_DNA-bd_sf"/>
</dbReference>
<evidence type="ECO:0000313" key="8">
    <source>
        <dbReference type="Proteomes" id="UP000273326"/>
    </source>
</evidence>
<accession>A0A3S9H9I7</accession>
<evidence type="ECO:0000256" key="5">
    <source>
        <dbReference type="ARBA" id="ARBA00023163"/>
    </source>
</evidence>
<dbReference type="EMBL" id="CP034465">
    <property type="protein sequence ID" value="AZP04018.1"/>
    <property type="molecule type" value="Genomic_DNA"/>
</dbReference>
<keyword evidence="8" id="KW-1185">Reference proteome</keyword>
<dbReference type="InterPro" id="IPR007627">
    <property type="entry name" value="RNA_pol_sigma70_r2"/>
</dbReference>
<evidence type="ECO:0000313" key="7">
    <source>
        <dbReference type="EMBL" id="AZP04018.1"/>
    </source>
</evidence>
<organism evidence="7 8">
    <name type="scientific">Jeotgalibaca ciconiae</name>
    <dbReference type="NCBI Taxonomy" id="2496265"/>
    <lineage>
        <taxon>Bacteria</taxon>
        <taxon>Bacillati</taxon>
        <taxon>Bacillota</taxon>
        <taxon>Bacilli</taxon>
        <taxon>Lactobacillales</taxon>
        <taxon>Carnobacteriaceae</taxon>
        <taxon>Jeotgalibaca</taxon>
    </lineage>
</organism>
<sequence>MEVVDLKTDEEIIERLVQEDETGLADLIDKYTALLKSVIQKHLYTLPNHQEECLNDVLLAIWKHADQYDSQKSSFKNWICAIARYRSINYLKKYRHEIKNVTREETINDKNFTNDEPLARELWEIQLAELLAPLNKRDQQLFKDLFDSAYSTDEIATKHQMTKGALYSRLSRGRVKIRDFFQKKGDARYEERK</sequence>
<reference evidence="8" key="1">
    <citation type="submission" date="2018-12" db="EMBL/GenBank/DDBJ databases">
        <title>Complete genome sequencing of Jeotgalibaca sp. H21T32.</title>
        <authorList>
            <person name="Bae J.-W."/>
            <person name="Lee S.-Y."/>
        </authorList>
    </citation>
    <scope>NUCLEOTIDE SEQUENCE [LARGE SCALE GENOMIC DNA]</scope>
    <source>
        <strain evidence="8">H21T32</strain>
    </source>
</reference>
<dbReference type="InterPro" id="IPR013324">
    <property type="entry name" value="RNA_pol_sigma_r3/r4-like"/>
</dbReference>
<keyword evidence="3" id="KW-0731">Sigma factor</keyword>
<dbReference type="InterPro" id="IPR039425">
    <property type="entry name" value="RNA_pol_sigma-70-like"/>
</dbReference>
<dbReference type="InterPro" id="IPR014284">
    <property type="entry name" value="RNA_pol_sigma-70_dom"/>
</dbReference>
<comment type="similarity">
    <text evidence="1">Belongs to the sigma-70 factor family. ECF subfamily.</text>
</comment>
<dbReference type="AlphaFoldDB" id="A0A3S9H9I7"/>
<dbReference type="OrthoDB" id="2678696at2"/>
<gene>
    <name evidence="7" type="ORF">EJN90_04655</name>
</gene>
<evidence type="ECO:0000256" key="1">
    <source>
        <dbReference type="ARBA" id="ARBA00010641"/>
    </source>
</evidence>
<dbReference type="InterPro" id="IPR013325">
    <property type="entry name" value="RNA_pol_sigma_r2"/>
</dbReference>
<protein>
    <submittedName>
        <fullName evidence="7">Sigma-70 family RNA polymerase sigma factor</fullName>
    </submittedName>
</protein>
<keyword evidence="5" id="KW-0804">Transcription</keyword>
<dbReference type="PANTHER" id="PTHR43133">
    <property type="entry name" value="RNA POLYMERASE ECF-TYPE SIGMA FACTO"/>
    <property type="match status" value="1"/>
</dbReference>
<evidence type="ECO:0000256" key="3">
    <source>
        <dbReference type="ARBA" id="ARBA00023082"/>
    </source>
</evidence>
<proteinExistence type="inferred from homology"/>